<sequence>MCKLSQSINISLILACVTGNVVLADTINTPELTDPTRPKNYLQNTLQIAATKGVISFELSAIFTNPTARYVVINEETLQVGDELDGYRITKITKDSVTLEGKVANRVDAKTLFLFNKDVKTHAVR</sequence>
<comment type="caution">
    <text evidence="2">The sequence shown here is derived from an EMBL/GenBank/DDBJ whole genome shotgun (WGS) entry which is preliminary data.</text>
</comment>
<dbReference type="AlphaFoldDB" id="A0AA41X549"/>
<protein>
    <recommendedName>
        <fullName evidence="4">MSHA biogenesis protein MshK</fullName>
    </recommendedName>
</protein>
<name>A0AA41X549_9ALTE</name>
<reference evidence="2" key="1">
    <citation type="submission" date="2022-07" db="EMBL/GenBank/DDBJ databases">
        <title>Characterization of the Novel Bacterium Alteromonas immobilis LMIT006 and Alteromonas gregis LMIT007.</title>
        <authorList>
            <person name="Lin X."/>
        </authorList>
    </citation>
    <scope>NUCLEOTIDE SEQUENCE</scope>
    <source>
        <strain evidence="2">LMIT007</strain>
    </source>
</reference>
<gene>
    <name evidence="2" type="ORF">NLF92_12030</name>
</gene>
<feature type="chain" id="PRO_5041328028" description="MSHA biogenesis protein MshK" evidence="1">
    <location>
        <begin position="25"/>
        <end position="125"/>
    </location>
</feature>
<evidence type="ECO:0000313" key="3">
    <source>
        <dbReference type="Proteomes" id="UP001165413"/>
    </source>
</evidence>
<feature type="signal peptide" evidence="1">
    <location>
        <begin position="1"/>
        <end position="24"/>
    </location>
</feature>
<organism evidence="2 3">
    <name type="scientific">Opacimonas viscosa</name>
    <dbReference type="NCBI Taxonomy" id="2961944"/>
    <lineage>
        <taxon>Bacteria</taxon>
        <taxon>Pseudomonadati</taxon>
        <taxon>Pseudomonadota</taxon>
        <taxon>Gammaproteobacteria</taxon>
        <taxon>Alteromonadales</taxon>
        <taxon>Alteromonadaceae</taxon>
        <taxon>Opacimonas</taxon>
    </lineage>
</organism>
<keyword evidence="3" id="KW-1185">Reference proteome</keyword>
<accession>A0AA41X549</accession>
<evidence type="ECO:0000256" key="1">
    <source>
        <dbReference type="SAM" id="SignalP"/>
    </source>
</evidence>
<dbReference type="RefSeq" id="WP_254102306.1">
    <property type="nucleotide sequence ID" value="NZ_JANATA010000028.1"/>
</dbReference>
<evidence type="ECO:0000313" key="2">
    <source>
        <dbReference type="EMBL" id="MCP3429673.1"/>
    </source>
</evidence>
<keyword evidence="1" id="KW-0732">Signal</keyword>
<proteinExistence type="predicted"/>
<evidence type="ECO:0008006" key="4">
    <source>
        <dbReference type="Google" id="ProtNLM"/>
    </source>
</evidence>
<dbReference type="EMBL" id="JANATA010000028">
    <property type="protein sequence ID" value="MCP3429673.1"/>
    <property type="molecule type" value="Genomic_DNA"/>
</dbReference>
<dbReference type="PROSITE" id="PS51257">
    <property type="entry name" value="PROKAR_LIPOPROTEIN"/>
    <property type="match status" value="1"/>
</dbReference>
<dbReference type="Proteomes" id="UP001165413">
    <property type="component" value="Unassembled WGS sequence"/>
</dbReference>